<evidence type="ECO:0000259" key="1">
    <source>
        <dbReference type="PROSITE" id="PS50192"/>
    </source>
</evidence>
<keyword evidence="3" id="KW-1185">Reference proteome</keyword>
<accession>A0ABW6T1Y0</accession>
<dbReference type="EMBL" id="JBIASD010000042">
    <property type="protein sequence ID" value="MFF3671266.1"/>
    <property type="molecule type" value="Genomic_DNA"/>
</dbReference>
<dbReference type="SUPFAM" id="SSF57997">
    <property type="entry name" value="Tropomyosin"/>
    <property type="match status" value="1"/>
</dbReference>
<comment type="caution">
    <text evidence="2">The sequence shown here is derived from an EMBL/GenBank/DDBJ whole genome shotgun (WGS) entry which is preliminary data.</text>
</comment>
<protein>
    <recommendedName>
        <fullName evidence="1">t-SNARE coiled-coil homology domain-containing protein</fullName>
    </recommendedName>
</protein>
<feature type="domain" description="T-SNARE coiled-coil homology" evidence="1">
    <location>
        <begin position="71"/>
        <end position="133"/>
    </location>
</feature>
<gene>
    <name evidence="2" type="ORF">ACFYXI_37350</name>
</gene>
<dbReference type="RefSeq" id="WP_387417451.1">
    <property type="nucleotide sequence ID" value="NZ_JBIASD010000042.1"/>
</dbReference>
<dbReference type="Proteomes" id="UP001602013">
    <property type="component" value="Unassembled WGS sequence"/>
</dbReference>
<evidence type="ECO:0000313" key="3">
    <source>
        <dbReference type="Proteomes" id="UP001602013"/>
    </source>
</evidence>
<organism evidence="2 3">
    <name type="scientific">Microtetraspora malaysiensis</name>
    <dbReference type="NCBI Taxonomy" id="161358"/>
    <lineage>
        <taxon>Bacteria</taxon>
        <taxon>Bacillati</taxon>
        <taxon>Actinomycetota</taxon>
        <taxon>Actinomycetes</taxon>
        <taxon>Streptosporangiales</taxon>
        <taxon>Streptosporangiaceae</taxon>
        <taxon>Microtetraspora</taxon>
    </lineage>
</organism>
<proteinExistence type="predicted"/>
<dbReference type="Gene3D" id="3.90.20.10">
    <property type="match status" value="1"/>
</dbReference>
<dbReference type="PROSITE" id="PS50192">
    <property type="entry name" value="T_SNARE"/>
    <property type="match status" value="1"/>
</dbReference>
<dbReference type="InterPro" id="IPR000727">
    <property type="entry name" value="T_SNARE_dom"/>
</dbReference>
<reference evidence="2 3" key="1">
    <citation type="submission" date="2024-10" db="EMBL/GenBank/DDBJ databases">
        <title>The Natural Products Discovery Center: Release of the First 8490 Sequenced Strains for Exploring Actinobacteria Biosynthetic Diversity.</title>
        <authorList>
            <person name="Kalkreuter E."/>
            <person name="Kautsar S.A."/>
            <person name="Yang D."/>
            <person name="Bader C.D."/>
            <person name="Teijaro C.N."/>
            <person name="Fluegel L."/>
            <person name="Davis C.M."/>
            <person name="Simpson J.R."/>
            <person name="Lauterbach L."/>
            <person name="Steele A.D."/>
            <person name="Gui C."/>
            <person name="Meng S."/>
            <person name="Li G."/>
            <person name="Viehrig K."/>
            <person name="Ye F."/>
            <person name="Su P."/>
            <person name="Kiefer A.F."/>
            <person name="Nichols A."/>
            <person name="Cepeda A.J."/>
            <person name="Yan W."/>
            <person name="Fan B."/>
            <person name="Jiang Y."/>
            <person name="Adhikari A."/>
            <person name="Zheng C.-J."/>
            <person name="Schuster L."/>
            <person name="Cowan T.M."/>
            <person name="Smanski M.J."/>
            <person name="Chevrette M.G."/>
            <person name="De Carvalho L.P.S."/>
            <person name="Shen B."/>
        </authorList>
    </citation>
    <scope>NUCLEOTIDE SEQUENCE [LARGE SCALE GENOMIC DNA]</scope>
    <source>
        <strain evidence="2 3">NPDC002173</strain>
    </source>
</reference>
<sequence>MTGIGFEERVTALELDMQSMKIIIGMVDNKVERVRADVRQAQAANTPMIQAVRDDMTEFRQEVSVRFDSVDARFDAVDSSFTHIDARLDRMDSRFDAMGSRLDRMDSRFDGMGSRLDRMDSRFDRMDSRIDEVVSLIRGMADGRAQGVTSVN</sequence>
<dbReference type="Gene3D" id="1.20.1270.70">
    <property type="entry name" value="Designed single chain three-helix bundle"/>
    <property type="match status" value="1"/>
</dbReference>
<name>A0ABW6T1Y0_9ACTN</name>
<evidence type="ECO:0000313" key="2">
    <source>
        <dbReference type="EMBL" id="MFF3671266.1"/>
    </source>
</evidence>